<dbReference type="Pfam" id="PF19193">
    <property type="entry name" value="Tectonin"/>
    <property type="match status" value="2"/>
</dbReference>
<keyword evidence="7" id="KW-1185">Reference proteome</keyword>
<accession>A0A8X7BRR2</accession>
<evidence type="ECO:0000259" key="5">
    <source>
        <dbReference type="SMART" id="SM00694"/>
    </source>
</evidence>
<organism evidence="6 7">
    <name type="scientific">Trichonephila inaurata madagascariensis</name>
    <dbReference type="NCBI Taxonomy" id="2747483"/>
    <lineage>
        <taxon>Eukaryota</taxon>
        <taxon>Metazoa</taxon>
        <taxon>Ecdysozoa</taxon>
        <taxon>Arthropoda</taxon>
        <taxon>Chelicerata</taxon>
        <taxon>Arachnida</taxon>
        <taxon>Araneae</taxon>
        <taxon>Araneomorphae</taxon>
        <taxon>Entelegynae</taxon>
        <taxon>Araneoidea</taxon>
        <taxon>Nephilidae</taxon>
        <taxon>Trichonephila</taxon>
        <taxon>Trichonephila inaurata</taxon>
    </lineage>
</organism>
<feature type="domain" description="Peroxin/Ferlin" evidence="4">
    <location>
        <begin position="61"/>
        <end position="122"/>
    </location>
</feature>
<dbReference type="SMART" id="SM00693">
    <property type="entry name" value="DysFN"/>
    <property type="match status" value="2"/>
</dbReference>
<protein>
    <submittedName>
        <fullName evidence="6">Tectonin beta-propeller repeat-containing protein 1</fullName>
    </submittedName>
</protein>
<dbReference type="Pfam" id="PF06398">
    <property type="entry name" value="Pex24p"/>
    <property type="match status" value="2"/>
</dbReference>
<evidence type="ECO:0000256" key="3">
    <source>
        <dbReference type="SAM" id="MobiDB-lite"/>
    </source>
</evidence>
<sequence>MTNLWAVNSLGKVYTLSTIEDHWVEIKSEVDFKKVSTHEFFTWAISGDHQIYIYVPTRDIPIRYRVVTYENERWNPFSGFSDKLLPTDRPHWSSADGLVSLPQENFHLPSNSWEWEEEWYVEDNLDGQPLEPEGWTYATDFPASYNPNKTWNSCVRRRKWIRYRRFCATNKWSLIPSIHEDPVQEPFIDVAVGGTEIPGGESNKFTVWAVTIMGRVLFRYGVTETSPEGSGWVPVKTPGQADVSQISVGPTGLTWAVTWAGNALVRTGVMRENVMGNDWVIVEPPTSTDLLTQISVGKNVVWALSKENKVWFRKGIDGLHSGENTKDAAGVSWIEMFGSLTCISVGIDDQIFSISSDAFDILLRTGVNSNELFGRTWKTLKVPLHDLNKSPSSSSLDSMSTISHRDSVFTSDSVSLSQSPQSSRKISTHSVVSSTPSLKSDFDNCSNLTLESTLDKSSESGSQDSGINHIQDTTCNRHQSVNFKTSSFSSLDSESLYAEKTLMFQSTMEITMNQSSRDLMWVWISASGCAVNSESLPYWFSEASSISKSAIDELWYCDVVSQLKNRFKREVAQFSTYPRAIEQSTWVKTSVCRFFKNSWVNGVLELVQHGDSSSKGLLTCHYQKDQVSIQLSHITCATCLPDWNKNILVIHTAKKTTKGSPYKISFTSNDDLEDWVATLNTACRNVSKLPWVPEKISVWSLTINGDVYVHQASHSMETEAPVKMKWSLLGGGHLRLVETCPAGITWGVGYNCIAWTYSKGYGGGPYHGVPGSNALIGPMSDMRCLYIYENQRWNPLSGFTSKGLPTDRYMWSDQTGRIECTKDNTHLPSGHWQWISDWCIDYKTPGGVDSEGWQYATDFPRSYHGYKRFTDYVRRRRWYRKCKLISTGPWKQLGSTPLLDVSFQVDPSSDNESVSVWAVAINGDVLSRSGVTENSPRGLNWIHISSEKSFRSISVGGGNTVWGIAEDGSAQLRHGICSAIPTGQYWCHIEPPQVGCPLRQISAGKTRVFAVDENNRLWSRQEIVPIFKEGTHWKLVSEDVKQVSVGPMDQVWCIKNNFVTPSGVISGVVCRRTGITEDNQCGTGWEQGIGGCWNHITVRGCLFPEKE</sequence>
<dbReference type="Pfam" id="PF06462">
    <property type="entry name" value="Hyd_WA"/>
    <property type="match status" value="4"/>
</dbReference>
<feature type="domain" description="Peroxin/Ferlin" evidence="5">
    <location>
        <begin position="134"/>
        <end position="167"/>
    </location>
</feature>
<dbReference type="OrthoDB" id="72441at2759"/>
<dbReference type="EMBL" id="BMAV01002443">
    <property type="protein sequence ID" value="GFY41325.1"/>
    <property type="molecule type" value="Genomic_DNA"/>
</dbReference>
<feature type="region of interest" description="Disordered" evidence="3">
    <location>
        <begin position="413"/>
        <end position="438"/>
    </location>
</feature>
<dbReference type="SMART" id="SM00694">
    <property type="entry name" value="DysFC"/>
    <property type="match status" value="2"/>
</dbReference>
<dbReference type="SMART" id="SM00706">
    <property type="entry name" value="TECPR"/>
    <property type="match status" value="10"/>
</dbReference>
<feature type="domain" description="Peroxin/Ferlin" evidence="5">
    <location>
        <begin position="852"/>
        <end position="885"/>
    </location>
</feature>
<proteinExistence type="inferred from homology"/>
<evidence type="ECO:0000313" key="7">
    <source>
        <dbReference type="Proteomes" id="UP000886998"/>
    </source>
</evidence>
<dbReference type="GO" id="GO:0005737">
    <property type="term" value="C:cytoplasm"/>
    <property type="evidence" value="ECO:0007669"/>
    <property type="project" value="UniProtKB-ARBA"/>
</dbReference>
<reference evidence="6" key="1">
    <citation type="submission" date="2020-08" db="EMBL/GenBank/DDBJ databases">
        <title>Multicomponent nature underlies the extraordinary mechanical properties of spider dragline silk.</title>
        <authorList>
            <person name="Kono N."/>
            <person name="Nakamura H."/>
            <person name="Mori M."/>
            <person name="Yoshida Y."/>
            <person name="Ohtoshi R."/>
            <person name="Malay A.D."/>
            <person name="Moran D.A.P."/>
            <person name="Tomita M."/>
            <person name="Numata K."/>
            <person name="Arakawa K."/>
        </authorList>
    </citation>
    <scope>NUCLEOTIDE SEQUENCE</scope>
</reference>
<dbReference type="InterPro" id="IPR006624">
    <property type="entry name" value="Beta-propeller_rpt_TECPR"/>
</dbReference>
<dbReference type="PANTHER" id="PTHR23250:SF1">
    <property type="entry name" value="TECTONIN BETA-PROPELLER REPEAT-CONTAINING PROTEIN 1"/>
    <property type="match status" value="1"/>
</dbReference>
<feature type="compositionally biased region" description="Low complexity" evidence="3">
    <location>
        <begin position="413"/>
        <end position="425"/>
    </location>
</feature>
<evidence type="ECO:0000256" key="1">
    <source>
        <dbReference type="ARBA" id="ARBA00005966"/>
    </source>
</evidence>
<feature type="domain" description="Peroxin/Ferlin" evidence="4">
    <location>
        <begin position="780"/>
        <end position="841"/>
    </location>
</feature>
<dbReference type="Proteomes" id="UP000886998">
    <property type="component" value="Unassembled WGS sequence"/>
</dbReference>
<evidence type="ECO:0000313" key="6">
    <source>
        <dbReference type="EMBL" id="GFY41325.1"/>
    </source>
</evidence>
<gene>
    <name evidence="6" type="primary">Tecpr1</name>
    <name evidence="6" type="ORF">TNIN_414081</name>
</gene>
<keyword evidence="2" id="KW-0677">Repeat</keyword>
<dbReference type="InterPro" id="IPR006614">
    <property type="entry name" value="Peroxin/Ferlin"/>
</dbReference>
<evidence type="ECO:0000259" key="4">
    <source>
        <dbReference type="SMART" id="SM00693"/>
    </source>
</evidence>
<comment type="similarity">
    <text evidence="1">Belongs to the TECPR1 family.</text>
</comment>
<dbReference type="SUPFAM" id="SSF50729">
    <property type="entry name" value="PH domain-like"/>
    <property type="match status" value="1"/>
</dbReference>
<dbReference type="GO" id="GO:0098588">
    <property type="term" value="C:bounding membrane of organelle"/>
    <property type="evidence" value="ECO:0007669"/>
    <property type="project" value="UniProtKB-ARBA"/>
</dbReference>
<dbReference type="AlphaFoldDB" id="A0A8X7BRR2"/>
<dbReference type="PANTHER" id="PTHR23250">
    <property type="entry name" value="DYSFERLIN-RELATED"/>
    <property type="match status" value="1"/>
</dbReference>
<comment type="caution">
    <text evidence="6">The sequence shown here is derived from an EMBL/GenBank/DDBJ whole genome shotgun (WGS) entry which is preliminary data.</text>
</comment>
<name>A0A8X7BRR2_9ARAC</name>
<dbReference type="InterPro" id="IPR010482">
    <property type="entry name" value="TECPR1-like_DysF"/>
</dbReference>
<feature type="compositionally biased region" description="Polar residues" evidence="3">
    <location>
        <begin position="428"/>
        <end position="438"/>
    </location>
</feature>
<evidence type="ECO:0000256" key="2">
    <source>
        <dbReference type="ARBA" id="ARBA00022737"/>
    </source>
</evidence>
<dbReference type="InterPro" id="IPR051513">
    <property type="entry name" value="Tectonin_beta-prop"/>
</dbReference>